<evidence type="ECO:0008006" key="3">
    <source>
        <dbReference type="Google" id="ProtNLM"/>
    </source>
</evidence>
<dbReference type="EMBL" id="JAANIT010004650">
    <property type="protein sequence ID" value="KAG1532386.1"/>
    <property type="molecule type" value="Genomic_DNA"/>
</dbReference>
<protein>
    <recommendedName>
        <fullName evidence="3">Transposase Tc1-like domain-containing protein</fullName>
    </recommendedName>
</protein>
<dbReference type="Gene3D" id="3.30.420.10">
    <property type="entry name" value="Ribonuclease H-like superfamily/Ribonuclease H"/>
    <property type="match status" value="1"/>
</dbReference>
<dbReference type="InterPro" id="IPR036397">
    <property type="entry name" value="RNaseH_sf"/>
</dbReference>
<sequence length="199" mass="22957">MPKSLPYETQMDIKSALEHDVLTDIIAKRLGVHQNNVINHANKWMPNRIRKKGDKQHLVSDITRRLIKREVLNGSLRTAKEVHLKLEELGYSMSYQSASNVLHSVEIFAEIKKKKSLLAAQHKKARLAGAKKHQYWTIHNWRRIIFSDETKINIWGSDGCKYYWKRKGGRLQLHHIEVTMKHSGSGIMLWGCITSEGPG</sequence>
<dbReference type="GO" id="GO:0003676">
    <property type="term" value="F:nucleic acid binding"/>
    <property type="evidence" value="ECO:0007669"/>
    <property type="project" value="InterPro"/>
</dbReference>
<dbReference type="AlphaFoldDB" id="A0A9P6XUF8"/>
<organism evidence="1 2">
    <name type="scientific">Rhizopus oryzae</name>
    <name type="common">Mucormycosis agent</name>
    <name type="synonym">Rhizopus arrhizus var. delemar</name>
    <dbReference type="NCBI Taxonomy" id="64495"/>
    <lineage>
        <taxon>Eukaryota</taxon>
        <taxon>Fungi</taxon>
        <taxon>Fungi incertae sedis</taxon>
        <taxon>Mucoromycota</taxon>
        <taxon>Mucoromycotina</taxon>
        <taxon>Mucoromycetes</taxon>
        <taxon>Mucorales</taxon>
        <taxon>Mucorineae</taxon>
        <taxon>Rhizopodaceae</taxon>
        <taxon>Rhizopus</taxon>
    </lineage>
</organism>
<accession>A0A9P6XUF8</accession>
<dbReference type="OrthoDB" id="2243859at2759"/>
<name>A0A9P6XUF8_RHIOR</name>
<evidence type="ECO:0000313" key="1">
    <source>
        <dbReference type="EMBL" id="KAG1532386.1"/>
    </source>
</evidence>
<reference evidence="1" key="1">
    <citation type="journal article" date="2020" name="Microb. Genom.">
        <title>Genetic diversity of clinical and environmental Mucorales isolates obtained from an investigation of mucormycosis cases among solid organ transplant recipients.</title>
        <authorList>
            <person name="Nguyen M.H."/>
            <person name="Kaul D."/>
            <person name="Muto C."/>
            <person name="Cheng S.J."/>
            <person name="Richter R.A."/>
            <person name="Bruno V.M."/>
            <person name="Liu G."/>
            <person name="Beyhan S."/>
            <person name="Sundermann A.J."/>
            <person name="Mounaud S."/>
            <person name="Pasculle A.W."/>
            <person name="Nierman W.C."/>
            <person name="Driscoll E."/>
            <person name="Cumbie R."/>
            <person name="Clancy C.J."/>
            <person name="Dupont C.L."/>
        </authorList>
    </citation>
    <scope>NUCLEOTIDE SEQUENCE</scope>
    <source>
        <strain evidence="1">GL16</strain>
    </source>
</reference>
<comment type="caution">
    <text evidence="1">The sequence shown here is derived from an EMBL/GenBank/DDBJ whole genome shotgun (WGS) entry which is preliminary data.</text>
</comment>
<proteinExistence type="predicted"/>
<dbReference type="Proteomes" id="UP000717996">
    <property type="component" value="Unassembled WGS sequence"/>
</dbReference>
<evidence type="ECO:0000313" key="2">
    <source>
        <dbReference type="Proteomes" id="UP000717996"/>
    </source>
</evidence>
<gene>
    <name evidence="1" type="ORF">G6F51_013129</name>
</gene>